<dbReference type="AlphaFoldDB" id="A6G539"/>
<evidence type="ECO:0000256" key="3">
    <source>
        <dbReference type="ARBA" id="ARBA00022692"/>
    </source>
</evidence>
<keyword evidence="4 7" id="KW-1133">Transmembrane helix</keyword>
<dbReference type="InterPro" id="IPR007168">
    <property type="entry name" value="Phageshock_PspC_N"/>
</dbReference>
<keyword evidence="3 7" id="KW-0812">Transmembrane</keyword>
<evidence type="ECO:0000256" key="1">
    <source>
        <dbReference type="ARBA" id="ARBA00004162"/>
    </source>
</evidence>
<organism evidence="9 10">
    <name type="scientific">Plesiocystis pacifica SIR-1</name>
    <dbReference type="NCBI Taxonomy" id="391625"/>
    <lineage>
        <taxon>Bacteria</taxon>
        <taxon>Pseudomonadati</taxon>
        <taxon>Myxococcota</taxon>
        <taxon>Polyangia</taxon>
        <taxon>Nannocystales</taxon>
        <taxon>Nannocystaceae</taxon>
        <taxon>Plesiocystis</taxon>
    </lineage>
</organism>
<keyword evidence="10" id="KW-1185">Reference proteome</keyword>
<dbReference type="PANTHER" id="PTHR33885:SF3">
    <property type="entry name" value="PHAGE SHOCK PROTEIN C"/>
    <property type="match status" value="1"/>
</dbReference>
<keyword evidence="5 7" id="KW-0472">Membrane</keyword>
<evidence type="ECO:0000313" key="10">
    <source>
        <dbReference type="Proteomes" id="UP000005801"/>
    </source>
</evidence>
<evidence type="ECO:0000259" key="8">
    <source>
        <dbReference type="Pfam" id="PF04024"/>
    </source>
</evidence>
<dbReference type="PANTHER" id="PTHR33885">
    <property type="entry name" value="PHAGE SHOCK PROTEIN C"/>
    <property type="match status" value="1"/>
</dbReference>
<feature type="region of interest" description="Disordered" evidence="6">
    <location>
        <begin position="61"/>
        <end position="80"/>
    </location>
</feature>
<dbReference type="GO" id="GO:0005886">
    <property type="term" value="C:plasma membrane"/>
    <property type="evidence" value="ECO:0007669"/>
    <property type="project" value="UniProtKB-SubCell"/>
</dbReference>
<dbReference type="eggNOG" id="COG1983">
    <property type="taxonomic scope" value="Bacteria"/>
</dbReference>
<evidence type="ECO:0000256" key="2">
    <source>
        <dbReference type="ARBA" id="ARBA00022475"/>
    </source>
</evidence>
<protein>
    <recommendedName>
        <fullName evidence="8">Phage shock protein PspC N-terminal domain-containing protein</fullName>
    </recommendedName>
</protein>
<dbReference type="InterPro" id="IPR052027">
    <property type="entry name" value="PspC"/>
</dbReference>
<dbReference type="Pfam" id="PF04024">
    <property type="entry name" value="PspC"/>
    <property type="match status" value="1"/>
</dbReference>
<reference evidence="9 10" key="1">
    <citation type="submission" date="2007-06" db="EMBL/GenBank/DDBJ databases">
        <authorList>
            <person name="Shimkets L."/>
            <person name="Ferriera S."/>
            <person name="Johnson J."/>
            <person name="Kravitz S."/>
            <person name="Beeson K."/>
            <person name="Sutton G."/>
            <person name="Rogers Y.-H."/>
            <person name="Friedman R."/>
            <person name="Frazier M."/>
            <person name="Venter J.C."/>
        </authorList>
    </citation>
    <scope>NUCLEOTIDE SEQUENCE [LARGE SCALE GENOMIC DNA]</scope>
    <source>
        <strain evidence="9 10">SIR-1</strain>
    </source>
</reference>
<proteinExistence type="predicted"/>
<evidence type="ECO:0000256" key="6">
    <source>
        <dbReference type="SAM" id="MobiDB-lite"/>
    </source>
</evidence>
<name>A6G539_9BACT</name>
<evidence type="ECO:0000256" key="5">
    <source>
        <dbReference type="ARBA" id="ARBA00023136"/>
    </source>
</evidence>
<dbReference type="Proteomes" id="UP000005801">
    <property type="component" value="Unassembled WGS sequence"/>
</dbReference>
<sequence>MVLGVCGGIAERLDLDPTLVRLAFVVFFFAGPGLLAYLIGALVIPKAPALPPSVRIRPLPYEGARPPSGSPAYATPGDRAMARVPSGGAAVRRY</sequence>
<feature type="transmembrane region" description="Helical" evidence="7">
    <location>
        <begin position="22"/>
        <end position="44"/>
    </location>
</feature>
<dbReference type="STRING" id="391625.PPSIR1_06903"/>
<gene>
    <name evidence="9" type="ORF">PPSIR1_06903</name>
</gene>
<evidence type="ECO:0000256" key="7">
    <source>
        <dbReference type="SAM" id="Phobius"/>
    </source>
</evidence>
<evidence type="ECO:0000256" key="4">
    <source>
        <dbReference type="ARBA" id="ARBA00022989"/>
    </source>
</evidence>
<dbReference type="EMBL" id="ABCS01000024">
    <property type="protein sequence ID" value="EDM78951.1"/>
    <property type="molecule type" value="Genomic_DNA"/>
</dbReference>
<keyword evidence="2" id="KW-1003">Cell membrane</keyword>
<evidence type="ECO:0000313" key="9">
    <source>
        <dbReference type="EMBL" id="EDM78951.1"/>
    </source>
</evidence>
<comment type="caution">
    <text evidence="9">The sequence shown here is derived from an EMBL/GenBank/DDBJ whole genome shotgun (WGS) entry which is preliminary data.</text>
</comment>
<comment type="subcellular location">
    <subcellularLocation>
        <location evidence="1">Cell membrane</location>
        <topology evidence="1">Single-pass membrane protein</topology>
    </subcellularLocation>
</comment>
<accession>A6G539</accession>
<feature type="domain" description="Phage shock protein PspC N-terminal" evidence="8">
    <location>
        <begin position="1"/>
        <end position="47"/>
    </location>
</feature>